<dbReference type="Pfam" id="PF13358">
    <property type="entry name" value="DDE_3"/>
    <property type="match status" value="1"/>
</dbReference>
<dbReference type="Gene3D" id="3.30.420.10">
    <property type="entry name" value="Ribonuclease H-like superfamily/Ribonuclease H"/>
    <property type="match status" value="1"/>
</dbReference>
<dbReference type="InterPro" id="IPR047655">
    <property type="entry name" value="Transpos_IS630-like"/>
</dbReference>
<dbReference type="NCBIfam" id="NF033545">
    <property type="entry name" value="transpos_IS630"/>
    <property type="match status" value="1"/>
</dbReference>
<dbReference type="PANTHER" id="PTHR46564:SF1">
    <property type="entry name" value="TRANSPOSASE"/>
    <property type="match status" value="1"/>
</dbReference>
<organism evidence="2 3">
    <name type="scientific">Archangium minus</name>
    <dbReference type="NCBI Taxonomy" id="83450"/>
    <lineage>
        <taxon>Bacteria</taxon>
        <taxon>Pseudomonadati</taxon>
        <taxon>Myxococcota</taxon>
        <taxon>Myxococcia</taxon>
        <taxon>Myxococcales</taxon>
        <taxon>Cystobacterineae</taxon>
        <taxon>Archangiaceae</taxon>
        <taxon>Archangium</taxon>
    </lineage>
</organism>
<sequence length="187" mass="21343">MPLPQRARRSSGSKKARSARVRLYFLDECGFSPTQPVGYSWTPVGERRRVPYEAPVGRRINALAAYAPLGPWRGLYYRIFPRTINAADTLSFLKSLVRPGAPPAWVVLDNGNVHRSLHIRRVLPDLARQGVHLFYLPTYSPELNDIEAIFGVIKGHELPERSYSTLEELLAAVRSALRLYHLRVRRR</sequence>
<dbReference type="InterPro" id="IPR012337">
    <property type="entry name" value="RNaseH-like_sf"/>
</dbReference>
<accession>A0ABY9X861</accession>
<dbReference type="SUPFAM" id="SSF53098">
    <property type="entry name" value="Ribonuclease H-like"/>
    <property type="match status" value="1"/>
</dbReference>
<reference evidence="2 3" key="1">
    <citation type="submission" date="2019-08" db="EMBL/GenBank/DDBJ databases">
        <title>Archangium and Cystobacter genomes.</title>
        <authorList>
            <person name="Chen I.-C.K."/>
            <person name="Wielgoss S."/>
        </authorList>
    </citation>
    <scope>NUCLEOTIDE SEQUENCE [LARGE SCALE GENOMIC DNA]</scope>
    <source>
        <strain evidence="2 3">Cbm 6</strain>
    </source>
</reference>
<feature type="domain" description="Tc1-like transposase DDE" evidence="1">
    <location>
        <begin position="22"/>
        <end position="169"/>
    </location>
</feature>
<evidence type="ECO:0000313" key="2">
    <source>
        <dbReference type="EMBL" id="WNG51591.1"/>
    </source>
</evidence>
<proteinExistence type="predicted"/>
<dbReference type="InterPro" id="IPR038717">
    <property type="entry name" value="Tc1-like_DDE_dom"/>
</dbReference>
<evidence type="ECO:0000259" key="1">
    <source>
        <dbReference type="Pfam" id="PF13358"/>
    </source>
</evidence>
<evidence type="ECO:0000313" key="3">
    <source>
        <dbReference type="Proteomes" id="UP001611383"/>
    </source>
</evidence>
<dbReference type="PANTHER" id="PTHR46564">
    <property type="entry name" value="TRANSPOSASE"/>
    <property type="match status" value="1"/>
</dbReference>
<gene>
    <name evidence="2" type="ORF">F0U60_51245</name>
</gene>
<dbReference type="EMBL" id="CP043494">
    <property type="protein sequence ID" value="WNG51591.1"/>
    <property type="molecule type" value="Genomic_DNA"/>
</dbReference>
<name>A0ABY9X861_9BACT</name>
<protein>
    <submittedName>
        <fullName evidence="2">IS630 family transposase</fullName>
    </submittedName>
</protein>
<dbReference type="InterPro" id="IPR036397">
    <property type="entry name" value="RNaseH_sf"/>
</dbReference>
<dbReference type="Proteomes" id="UP001611383">
    <property type="component" value="Chromosome"/>
</dbReference>
<keyword evidence="3" id="KW-1185">Reference proteome</keyword>